<sequence>MQIEIRKSFSRDAKKCTQTVKEAIAKAIGEMTNAASLTELNNVKAMKGGKAARDAYRMRIDEYRICFYFQDNVIELVRVLPRKIVYRYFP</sequence>
<organism evidence="1 2">
    <name type="scientific">Parapedobacter koreensis</name>
    <dbReference type="NCBI Taxonomy" id="332977"/>
    <lineage>
        <taxon>Bacteria</taxon>
        <taxon>Pseudomonadati</taxon>
        <taxon>Bacteroidota</taxon>
        <taxon>Sphingobacteriia</taxon>
        <taxon>Sphingobacteriales</taxon>
        <taxon>Sphingobacteriaceae</taxon>
        <taxon>Parapedobacter</taxon>
    </lineage>
</organism>
<dbReference type="RefSeq" id="WP_090606941.1">
    <property type="nucleotide sequence ID" value="NZ_FNZR01000007.1"/>
</dbReference>
<dbReference type="SUPFAM" id="SSF143011">
    <property type="entry name" value="RelE-like"/>
    <property type="match status" value="1"/>
</dbReference>
<keyword evidence="2" id="KW-1185">Reference proteome</keyword>
<gene>
    <name evidence="1" type="ORF">SAMN05421740_10713</name>
</gene>
<evidence type="ECO:0000313" key="2">
    <source>
        <dbReference type="Proteomes" id="UP000198916"/>
    </source>
</evidence>
<dbReference type="AlphaFoldDB" id="A0A1H7RC69"/>
<evidence type="ECO:0000313" key="1">
    <source>
        <dbReference type="EMBL" id="SEL57575.1"/>
    </source>
</evidence>
<keyword evidence="1" id="KW-0540">Nuclease</keyword>
<dbReference type="STRING" id="332977.SAMN05421740_10713"/>
<dbReference type="GO" id="GO:0004519">
    <property type="term" value="F:endonuclease activity"/>
    <property type="evidence" value="ECO:0007669"/>
    <property type="project" value="UniProtKB-KW"/>
</dbReference>
<dbReference type="InterPro" id="IPR035093">
    <property type="entry name" value="RelE/ParE_toxin_dom_sf"/>
</dbReference>
<proteinExistence type="predicted"/>
<keyword evidence="1" id="KW-0378">Hydrolase</keyword>
<keyword evidence="1" id="KW-0255">Endonuclease</keyword>
<dbReference type="Gene3D" id="3.30.2310.20">
    <property type="entry name" value="RelE-like"/>
    <property type="match status" value="1"/>
</dbReference>
<dbReference type="EMBL" id="FNZR01000007">
    <property type="protein sequence ID" value="SEL57575.1"/>
    <property type="molecule type" value="Genomic_DNA"/>
</dbReference>
<name>A0A1H7RC69_9SPHI</name>
<dbReference type="Proteomes" id="UP000198916">
    <property type="component" value="Unassembled WGS sequence"/>
</dbReference>
<reference evidence="2" key="1">
    <citation type="submission" date="2016-10" db="EMBL/GenBank/DDBJ databases">
        <authorList>
            <person name="Varghese N."/>
            <person name="Submissions S."/>
        </authorList>
    </citation>
    <scope>NUCLEOTIDE SEQUENCE [LARGE SCALE GENOMIC DNA]</scope>
    <source>
        <strain evidence="2">Jip14</strain>
    </source>
</reference>
<protein>
    <submittedName>
        <fullName evidence="1">mRNA-degrading endonuclease RelE, toxin component of the RelBE toxin-antitoxin system</fullName>
    </submittedName>
</protein>
<accession>A0A1H7RC69</accession>